<accession>A0A7C8MEI5</accession>
<dbReference type="InterPro" id="IPR025207">
    <property type="entry name" value="Sim4_Fta4"/>
</dbReference>
<protein>
    <submittedName>
        <fullName evidence="2">Kinetochore Sim4 complex subunit Fta4</fullName>
    </submittedName>
</protein>
<name>A0A7C8MEI5_9PLEO</name>
<dbReference type="GO" id="GO:0031511">
    <property type="term" value="C:Mis6-Sim4 complex"/>
    <property type="evidence" value="ECO:0007669"/>
    <property type="project" value="InterPro"/>
</dbReference>
<reference evidence="2 3" key="1">
    <citation type="submission" date="2020-01" db="EMBL/GenBank/DDBJ databases">
        <authorList>
            <consortium name="DOE Joint Genome Institute"/>
            <person name="Haridas S."/>
            <person name="Albert R."/>
            <person name="Binder M."/>
            <person name="Bloem J."/>
            <person name="Labutti K."/>
            <person name="Salamov A."/>
            <person name="Andreopoulos B."/>
            <person name="Baker S.E."/>
            <person name="Barry K."/>
            <person name="Bills G."/>
            <person name="Bluhm B.H."/>
            <person name="Cannon C."/>
            <person name="Castanera R."/>
            <person name="Culley D.E."/>
            <person name="Daum C."/>
            <person name="Ezra D."/>
            <person name="Gonzalez J.B."/>
            <person name="Henrissat B."/>
            <person name="Kuo A."/>
            <person name="Liang C."/>
            <person name="Lipzen A."/>
            <person name="Lutzoni F."/>
            <person name="Magnuson J."/>
            <person name="Mondo S."/>
            <person name="Nolan M."/>
            <person name="Ohm R."/>
            <person name="Pangilinan J."/>
            <person name="Park H.-J.H."/>
            <person name="Ramirez L."/>
            <person name="Alfaro M."/>
            <person name="Sun H."/>
            <person name="Tritt A."/>
            <person name="Yoshinaga Y."/>
            <person name="Zwiers L.-H.L."/>
            <person name="Turgeon B.G."/>
            <person name="Goodwin S.B."/>
            <person name="Spatafora J.W."/>
            <person name="Crous P.W."/>
            <person name="Grigoriev I.V."/>
        </authorList>
    </citation>
    <scope>NUCLEOTIDE SEQUENCE [LARGE SCALE GENOMIC DNA]</scope>
    <source>
        <strain evidence="2 3">CBS 611.86</strain>
    </source>
</reference>
<organism evidence="2 3">
    <name type="scientific">Massariosphaeria phaeospora</name>
    <dbReference type="NCBI Taxonomy" id="100035"/>
    <lineage>
        <taxon>Eukaryota</taxon>
        <taxon>Fungi</taxon>
        <taxon>Dikarya</taxon>
        <taxon>Ascomycota</taxon>
        <taxon>Pezizomycotina</taxon>
        <taxon>Dothideomycetes</taxon>
        <taxon>Pleosporomycetidae</taxon>
        <taxon>Pleosporales</taxon>
        <taxon>Pleosporales incertae sedis</taxon>
        <taxon>Massariosphaeria</taxon>
    </lineage>
</organism>
<evidence type="ECO:0000256" key="1">
    <source>
        <dbReference type="SAM" id="MobiDB-lite"/>
    </source>
</evidence>
<proteinExistence type="predicted"/>
<comment type="caution">
    <text evidence="2">The sequence shown here is derived from an EMBL/GenBank/DDBJ whole genome shotgun (WGS) entry which is preliminary data.</text>
</comment>
<keyword evidence="3" id="KW-1185">Reference proteome</keyword>
<dbReference type="PANTHER" id="PTHR42040">
    <property type="entry name" value="INNER KINETOCHORE SUBUNIT FTA4"/>
    <property type="match status" value="1"/>
</dbReference>
<dbReference type="Proteomes" id="UP000481861">
    <property type="component" value="Unassembled WGS sequence"/>
</dbReference>
<dbReference type="OrthoDB" id="21214at2759"/>
<dbReference type="Pfam" id="PF13093">
    <property type="entry name" value="FTA4"/>
    <property type="match status" value="1"/>
</dbReference>
<dbReference type="PANTHER" id="PTHR42040:SF1">
    <property type="entry name" value="INNER KINETOCHORE SUBUNIT FTA4"/>
    <property type="match status" value="1"/>
</dbReference>
<dbReference type="AlphaFoldDB" id="A0A7C8MEI5"/>
<sequence length="254" mass="28383">MSVRELQDTVGAQKRQFIQQQKHILSRGIAPSHKLVTIATDAGIPVVVLKGALDKVNRDLKRHSRQVYSRQMSEHVVDQIDILYWEVGGRNLEVDNETTADSDGGRVGPYQGDDLTQDEQSAKLPATWDTSGDPHPAPDDEDVTRDDYIAAVTHLQDLSARRLTLQQKLSTHRTLLSLLEPYCQPKENIQPNLVWKESPLAPELLKTRTLALRVAGRANERFGDVQVPSTTDEDELITGADHGKAKLDKILSTW</sequence>
<evidence type="ECO:0000313" key="2">
    <source>
        <dbReference type="EMBL" id="KAF2865125.1"/>
    </source>
</evidence>
<evidence type="ECO:0000313" key="3">
    <source>
        <dbReference type="Proteomes" id="UP000481861"/>
    </source>
</evidence>
<feature type="region of interest" description="Disordered" evidence="1">
    <location>
        <begin position="95"/>
        <end position="116"/>
    </location>
</feature>
<gene>
    <name evidence="2" type="ORF">BDV95DRAFT_507913</name>
</gene>
<dbReference type="EMBL" id="JAADJZ010000036">
    <property type="protein sequence ID" value="KAF2865125.1"/>
    <property type="molecule type" value="Genomic_DNA"/>
</dbReference>